<evidence type="ECO:0000256" key="1">
    <source>
        <dbReference type="SAM" id="SignalP"/>
    </source>
</evidence>
<feature type="domain" description="ShKT" evidence="2">
    <location>
        <begin position="176"/>
        <end position="211"/>
    </location>
</feature>
<feature type="signal peptide" evidence="1">
    <location>
        <begin position="1"/>
        <end position="21"/>
    </location>
</feature>
<keyword evidence="1" id="KW-0732">Signal</keyword>
<organism evidence="3 4">
    <name type="scientific">Patella caerulea</name>
    <name type="common">Rayed Mediterranean limpet</name>
    <dbReference type="NCBI Taxonomy" id="87958"/>
    <lineage>
        <taxon>Eukaryota</taxon>
        <taxon>Metazoa</taxon>
        <taxon>Spiralia</taxon>
        <taxon>Lophotrochozoa</taxon>
        <taxon>Mollusca</taxon>
        <taxon>Gastropoda</taxon>
        <taxon>Patellogastropoda</taxon>
        <taxon>Patelloidea</taxon>
        <taxon>Patellidae</taxon>
        <taxon>Patella</taxon>
    </lineage>
</organism>
<comment type="caution">
    <text evidence="3">The sequence shown here is derived from an EMBL/GenBank/DDBJ whole genome shotgun (WGS) entry which is preliminary data.</text>
</comment>
<gene>
    <name evidence="3" type="ORF">SNE40_007496</name>
</gene>
<evidence type="ECO:0000313" key="4">
    <source>
        <dbReference type="Proteomes" id="UP001347796"/>
    </source>
</evidence>
<accession>A0AAN8K4P9</accession>
<dbReference type="PANTHER" id="PTHR21724">
    <property type="entry name" value="SHKT DOMAIN-CONTAINING PROTEIN"/>
    <property type="match status" value="1"/>
</dbReference>
<keyword evidence="4" id="KW-1185">Reference proteome</keyword>
<protein>
    <recommendedName>
        <fullName evidence="2">ShKT domain-containing protein</fullName>
    </recommendedName>
</protein>
<sequence length="329" mass="35294">MALNILLAIILLTGSSQMSSASRKQDTTNVKTDIVSEPINEYDNNAISTKETSASCELPSCQGLGRGICTDANYKKFVVENCCITCAAFLNSGMVTTMAIPETTVGTDKAPVVCVDKSTSCAALGLDICTNPLYHKYVVANCAGHCKLCEGGITVPTSVTHKTTSSITASATTAAPCVDNIPNCDFYSINDCDSYPQWAKSSCQRYCNLCPSCVDKLSTCRNFDASVCVTPKYAQWAKENCARKCNMCDKGCYYNGTLFEEGAQIQDGCKFVCICHDGNTGRYECTSLCFEYNLPSECTLLPPKPGKCCKTPSCPDNIHLNTTGGNLIG</sequence>
<evidence type="ECO:0000313" key="3">
    <source>
        <dbReference type="EMBL" id="KAK6185213.1"/>
    </source>
</evidence>
<feature type="domain" description="ShKT" evidence="2">
    <location>
        <begin position="212"/>
        <end position="249"/>
    </location>
</feature>
<dbReference type="PANTHER" id="PTHR21724:SF109">
    <property type="entry name" value="SHKT DOMAIN-CONTAINING PROTEIN"/>
    <property type="match status" value="1"/>
</dbReference>
<name>A0AAN8K4P9_PATCE</name>
<dbReference type="SMART" id="SM00254">
    <property type="entry name" value="ShKT"/>
    <property type="match status" value="3"/>
</dbReference>
<evidence type="ECO:0000259" key="2">
    <source>
        <dbReference type="SMART" id="SM00254"/>
    </source>
</evidence>
<dbReference type="Proteomes" id="UP001347796">
    <property type="component" value="Unassembled WGS sequence"/>
</dbReference>
<feature type="chain" id="PRO_5042974148" description="ShKT domain-containing protein" evidence="1">
    <location>
        <begin position="22"/>
        <end position="329"/>
    </location>
</feature>
<dbReference type="InterPro" id="IPR003582">
    <property type="entry name" value="ShKT_dom"/>
</dbReference>
<dbReference type="Gene3D" id="1.10.10.1940">
    <property type="match status" value="1"/>
</dbReference>
<reference evidence="3 4" key="1">
    <citation type="submission" date="2024-01" db="EMBL/GenBank/DDBJ databases">
        <title>The genome of the rayed Mediterranean limpet Patella caerulea (Linnaeus, 1758).</title>
        <authorList>
            <person name="Anh-Thu Weber A."/>
            <person name="Halstead-Nussloch G."/>
        </authorList>
    </citation>
    <scope>NUCLEOTIDE SEQUENCE [LARGE SCALE GENOMIC DNA]</scope>
    <source>
        <strain evidence="3">AATW-2023a</strain>
        <tissue evidence="3">Whole specimen</tissue>
    </source>
</reference>
<dbReference type="Pfam" id="PF01549">
    <property type="entry name" value="ShK"/>
    <property type="match status" value="3"/>
</dbReference>
<dbReference type="EMBL" id="JAZGQO010000006">
    <property type="protein sequence ID" value="KAK6185213.1"/>
    <property type="molecule type" value="Genomic_DNA"/>
</dbReference>
<feature type="domain" description="ShKT" evidence="2">
    <location>
        <begin position="113"/>
        <end position="150"/>
    </location>
</feature>
<proteinExistence type="predicted"/>
<dbReference type="AlphaFoldDB" id="A0AAN8K4P9"/>